<dbReference type="Proteomes" id="UP000325577">
    <property type="component" value="Linkage Group LG17"/>
</dbReference>
<dbReference type="PANTHER" id="PTHR48055:SF52">
    <property type="entry name" value="PROTEIN KINASE DOMAIN-CONTAINING PROTEIN"/>
    <property type="match status" value="1"/>
</dbReference>
<dbReference type="InterPro" id="IPR000719">
    <property type="entry name" value="Prot_kinase_dom"/>
</dbReference>
<organism evidence="2 3">
    <name type="scientific">Nyssa sinensis</name>
    <dbReference type="NCBI Taxonomy" id="561372"/>
    <lineage>
        <taxon>Eukaryota</taxon>
        <taxon>Viridiplantae</taxon>
        <taxon>Streptophyta</taxon>
        <taxon>Embryophyta</taxon>
        <taxon>Tracheophyta</taxon>
        <taxon>Spermatophyta</taxon>
        <taxon>Magnoliopsida</taxon>
        <taxon>eudicotyledons</taxon>
        <taxon>Gunneridae</taxon>
        <taxon>Pentapetalae</taxon>
        <taxon>asterids</taxon>
        <taxon>Cornales</taxon>
        <taxon>Nyssaceae</taxon>
        <taxon>Nyssa</taxon>
    </lineage>
</organism>
<evidence type="ECO:0000259" key="1">
    <source>
        <dbReference type="PROSITE" id="PS50011"/>
    </source>
</evidence>
<dbReference type="InterPro" id="IPR051564">
    <property type="entry name" value="LRR_receptor-like_kinase"/>
</dbReference>
<name>A0A5J5B196_9ASTE</name>
<dbReference type="InterPro" id="IPR011009">
    <property type="entry name" value="Kinase-like_dom_sf"/>
</dbReference>
<dbReference type="GO" id="GO:0004672">
    <property type="term" value="F:protein kinase activity"/>
    <property type="evidence" value="ECO:0007669"/>
    <property type="project" value="InterPro"/>
</dbReference>
<accession>A0A5J5B196</accession>
<sequence>MEKSELRAVLHIHGCAVEAVIGTVEMALRFEDRCGAVSVEFVGKSSRFLEAMPWSEADVGATAIAARAAVTRLVAPSNVLLDEDMVAHVSDFRISKILAASRFIAQTKTIGTIGYIVPEYGTEGIVSTSGDVYSYGIMLMETFTKRKPTEEMFTENSSLRYWVKSSYPTAVMQIVDANLFNGEDEMGGAEQICISSVIE</sequence>
<dbReference type="EMBL" id="CM018040">
    <property type="protein sequence ID" value="KAA8535557.1"/>
    <property type="molecule type" value="Genomic_DNA"/>
</dbReference>
<dbReference type="OrthoDB" id="1688518at2759"/>
<dbReference type="AlphaFoldDB" id="A0A5J5B196"/>
<dbReference type="Gene3D" id="1.10.510.10">
    <property type="entry name" value="Transferase(Phosphotransferase) domain 1"/>
    <property type="match status" value="1"/>
</dbReference>
<reference evidence="2 3" key="1">
    <citation type="submission" date="2019-09" db="EMBL/GenBank/DDBJ databases">
        <title>A chromosome-level genome assembly of the Chinese tupelo Nyssa sinensis.</title>
        <authorList>
            <person name="Yang X."/>
            <person name="Kang M."/>
            <person name="Yang Y."/>
            <person name="Xiong H."/>
            <person name="Wang M."/>
            <person name="Zhang Z."/>
            <person name="Wang Z."/>
            <person name="Wu H."/>
            <person name="Ma T."/>
            <person name="Liu J."/>
            <person name="Xi Z."/>
        </authorList>
    </citation>
    <scope>NUCLEOTIDE SEQUENCE [LARGE SCALE GENOMIC DNA]</scope>
    <source>
        <strain evidence="2">J267</strain>
        <tissue evidence="2">Leaf</tissue>
    </source>
</reference>
<dbReference type="InterPro" id="IPR001245">
    <property type="entry name" value="Ser-Thr/Tyr_kinase_cat_dom"/>
</dbReference>
<feature type="domain" description="Protein kinase" evidence="1">
    <location>
        <begin position="1"/>
        <end position="199"/>
    </location>
</feature>
<dbReference type="PANTHER" id="PTHR48055">
    <property type="entry name" value="LEUCINE-RICH REPEAT RECEPTOR PROTEIN KINASE EMS1"/>
    <property type="match status" value="1"/>
</dbReference>
<keyword evidence="3" id="KW-1185">Reference proteome</keyword>
<evidence type="ECO:0000313" key="2">
    <source>
        <dbReference type="EMBL" id="KAA8535557.1"/>
    </source>
</evidence>
<protein>
    <recommendedName>
        <fullName evidence="1">Protein kinase domain-containing protein</fullName>
    </recommendedName>
</protein>
<dbReference type="Pfam" id="PF07714">
    <property type="entry name" value="PK_Tyr_Ser-Thr"/>
    <property type="match status" value="1"/>
</dbReference>
<dbReference type="GO" id="GO:0016020">
    <property type="term" value="C:membrane"/>
    <property type="evidence" value="ECO:0007669"/>
    <property type="project" value="TreeGrafter"/>
</dbReference>
<gene>
    <name evidence="2" type="ORF">F0562_030557</name>
</gene>
<evidence type="ECO:0000313" key="3">
    <source>
        <dbReference type="Proteomes" id="UP000325577"/>
    </source>
</evidence>
<dbReference type="SUPFAM" id="SSF56112">
    <property type="entry name" value="Protein kinase-like (PK-like)"/>
    <property type="match status" value="1"/>
</dbReference>
<dbReference type="GO" id="GO:0005524">
    <property type="term" value="F:ATP binding"/>
    <property type="evidence" value="ECO:0007669"/>
    <property type="project" value="InterPro"/>
</dbReference>
<proteinExistence type="predicted"/>
<dbReference type="PROSITE" id="PS50011">
    <property type="entry name" value="PROTEIN_KINASE_DOM"/>
    <property type="match status" value="1"/>
</dbReference>